<keyword evidence="1" id="KW-0472">Membrane</keyword>
<dbReference type="EMBL" id="QGGY01000003">
    <property type="protein sequence ID" value="PWJ77325.1"/>
    <property type="molecule type" value="Genomic_DNA"/>
</dbReference>
<keyword evidence="1" id="KW-1133">Transmembrane helix</keyword>
<reference evidence="3 4" key="1">
    <citation type="submission" date="2018-05" db="EMBL/GenBank/DDBJ databases">
        <authorList>
            <person name="Goeker M."/>
            <person name="Huntemann M."/>
            <person name="Clum A."/>
            <person name="Pillay M."/>
            <person name="Palaniappan K."/>
            <person name="Varghese N."/>
            <person name="Mikhailova N."/>
            <person name="Stamatis D."/>
            <person name="Reddy T."/>
            <person name="Daum C."/>
            <person name="Shapiro N."/>
            <person name="Ivanova N."/>
            <person name="Kyrpides N."/>
            <person name="Woyke T."/>
        </authorList>
    </citation>
    <scope>NUCLEOTIDE SEQUENCE [LARGE SCALE GENOMIC DNA]</scope>
    <source>
        <strain evidence="3 4">DSM 26524</strain>
    </source>
</reference>
<keyword evidence="4" id="KW-1185">Reference proteome</keyword>
<evidence type="ECO:0000256" key="1">
    <source>
        <dbReference type="SAM" id="Phobius"/>
    </source>
</evidence>
<proteinExistence type="predicted"/>
<name>A0AB73T6W4_9FIRM</name>
<dbReference type="InterPro" id="IPR025588">
    <property type="entry name" value="YcxB-like_C"/>
</dbReference>
<organism evidence="3 4">
    <name type="scientific">Murimonas intestini</name>
    <dbReference type="NCBI Taxonomy" id="1337051"/>
    <lineage>
        <taxon>Bacteria</taxon>
        <taxon>Bacillati</taxon>
        <taxon>Bacillota</taxon>
        <taxon>Clostridia</taxon>
        <taxon>Lachnospirales</taxon>
        <taxon>Lachnospiraceae</taxon>
        <taxon>Murimonas</taxon>
    </lineage>
</organism>
<dbReference type="RefSeq" id="WP_109625432.1">
    <property type="nucleotide sequence ID" value="NZ_JANKBI010000002.1"/>
</dbReference>
<sequence>MEIEFTYTKKEWVDGRRKYLFISKVITRMQLFVMALMAVFFIISAAVYGFGVINIALGVVLALLALELVFIYVVQPGMLYKATDKYHSRYRLVFREDGLLFETQGIASELKWDIYTGYARSREYYYLLQGKMNYTLIPKRALSDERGREDFEKLVKSVLPEVKAPAGIK</sequence>
<feature type="transmembrane region" description="Helical" evidence="1">
    <location>
        <begin position="25"/>
        <end position="47"/>
    </location>
</feature>
<feature type="domain" description="YcxB-like C-terminal" evidence="2">
    <location>
        <begin position="94"/>
        <end position="154"/>
    </location>
</feature>
<dbReference type="AlphaFoldDB" id="A0AB73T6W4"/>
<evidence type="ECO:0000313" key="4">
    <source>
        <dbReference type="Proteomes" id="UP000245412"/>
    </source>
</evidence>
<dbReference type="Pfam" id="PF14317">
    <property type="entry name" value="YcxB"/>
    <property type="match status" value="1"/>
</dbReference>
<gene>
    <name evidence="3" type="ORF">C7383_103169</name>
</gene>
<feature type="transmembrane region" description="Helical" evidence="1">
    <location>
        <begin position="53"/>
        <end position="74"/>
    </location>
</feature>
<protein>
    <submittedName>
        <fullName evidence="3">YcxB-like protein</fullName>
    </submittedName>
</protein>
<evidence type="ECO:0000313" key="3">
    <source>
        <dbReference type="EMBL" id="PWJ77325.1"/>
    </source>
</evidence>
<accession>A0AB73T6W4</accession>
<keyword evidence="1" id="KW-0812">Transmembrane</keyword>
<dbReference type="Proteomes" id="UP000245412">
    <property type="component" value="Unassembled WGS sequence"/>
</dbReference>
<comment type="caution">
    <text evidence="3">The sequence shown here is derived from an EMBL/GenBank/DDBJ whole genome shotgun (WGS) entry which is preliminary data.</text>
</comment>
<evidence type="ECO:0000259" key="2">
    <source>
        <dbReference type="Pfam" id="PF14317"/>
    </source>
</evidence>